<dbReference type="EMBL" id="JACJPW010000001">
    <property type="protein sequence ID" value="MBD2179597.1"/>
    <property type="molecule type" value="Genomic_DNA"/>
</dbReference>
<feature type="compositionally biased region" description="Polar residues" evidence="1">
    <location>
        <begin position="23"/>
        <end position="33"/>
    </location>
</feature>
<dbReference type="AlphaFoldDB" id="A0A926V9C9"/>
<accession>A0A926V9C9</accession>
<organism evidence="2 3">
    <name type="scientific">Aerosakkonema funiforme FACHB-1375</name>
    <dbReference type="NCBI Taxonomy" id="2949571"/>
    <lineage>
        <taxon>Bacteria</taxon>
        <taxon>Bacillati</taxon>
        <taxon>Cyanobacteriota</taxon>
        <taxon>Cyanophyceae</taxon>
        <taxon>Oscillatoriophycideae</taxon>
        <taxon>Aerosakkonematales</taxon>
        <taxon>Aerosakkonemataceae</taxon>
        <taxon>Aerosakkonema</taxon>
    </lineage>
</organism>
<comment type="caution">
    <text evidence="2">The sequence shown here is derived from an EMBL/GenBank/DDBJ whole genome shotgun (WGS) entry which is preliminary data.</text>
</comment>
<keyword evidence="3" id="KW-1185">Reference proteome</keyword>
<feature type="region of interest" description="Disordered" evidence="1">
    <location>
        <begin position="1"/>
        <end position="33"/>
    </location>
</feature>
<dbReference type="InterPro" id="IPR029016">
    <property type="entry name" value="GAF-like_dom_sf"/>
</dbReference>
<dbReference type="SUPFAM" id="SSF55781">
    <property type="entry name" value="GAF domain-like"/>
    <property type="match status" value="1"/>
</dbReference>
<sequence length="799" mass="91923">MNHLKPISSGAVSKSEIELAQQGKENQANEQNVQNKEIFLSKASLTANDEAYIPQTAETEATDASEKDLNWLVCFQQNSQQLVAAIELPDFAIRYANNYFSRLVGIEVNRQEIGIKGIGLSDLFSDWDGPDGESLYRRLLLGLVLQDIYQIDIQGLFDQPIVASVGKSDRQELRWVEFWLRLPDKSADEWPQLKVVRLDRNVDEFADLNIEQMETGDWQNWLRNSAQIELLLSRLQPNNYRVEGLLLLEGVDVTIREMLRRLTNLLIDQDSILRPKKFRKIDQLLRSVLHAKNSLILSTERSEARLFFGPDSKDLRTTTYSMQSLQGSHFLRAAEANQVWNVADLSQDCPTECERWLLEMGVRSLLLIPLVVKAKGYKAGFRQLAGVVGLTSDRAYNFSSLDCRYASELILPFTVALRQAIQLRFTQFNNIHPAVEWKFLQEAERRSWGMRPEPIIFSNVYPLYGISDIRGSSEERNRAIQTDVLEQFHLGLKVVEAFCQSQETSLGEQLRLDLLYHIEQIESGITVDAEVTAIRYLRSSLEIYFDYFAQCCPNVNAAVAAYRSACDNEHQCVYKARDRYDRTIGQINALLRETWDRWQVSMQKITPHYCDIESTDGIDHMIYAGASIDPKFSTFHLRSLRYEQLRAMCDCARTAFSIQAQYNTQMQVTHLVLVQDATVDIFHNEDTEKLFEVRGTRDTRYELVKKRIDKAIDTQSHERITQPGMLTIVYSTDDEWTEYQQYLRYLAREGWIDREVEGGTVEPLQGVTGLKFARVRVLPNIKSITDLKMLDEGLEPPNL</sequence>
<dbReference type="Gene3D" id="3.30.450.40">
    <property type="match status" value="1"/>
</dbReference>
<dbReference type="RefSeq" id="WP_190460944.1">
    <property type="nucleotide sequence ID" value="NZ_JACJPW010000001.1"/>
</dbReference>
<evidence type="ECO:0000313" key="3">
    <source>
        <dbReference type="Proteomes" id="UP000641646"/>
    </source>
</evidence>
<name>A0A926V9C9_9CYAN</name>
<evidence type="ECO:0000313" key="2">
    <source>
        <dbReference type="EMBL" id="MBD2179597.1"/>
    </source>
</evidence>
<proteinExistence type="predicted"/>
<protein>
    <submittedName>
        <fullName evidence="2">GAF domain-containing protein</fullName>
    </submittedName>
</protein>
<dbReference type="Proteomes" id="UP000641646">
    <property type="component" value="Unassembled WGS sequence"/>
</dbReference>
<evidence type="ECO:0000256" key="1">
    <source>
        <dbReference type="SAM" id="MobiDB-lite"/>
    </source>
</evidence>
<reference evidence="2" key="2">
    <citation type="submission" date="2020-08" db="EMBL/GenBank/DDBJ databases">
        <authorList>
            <person name="Chen M."/>
            <person name="Teng W."/>
            <person name="Zhao L."/>
            <person name="Hu C."/>
            <person name="Zhou Y."/>
            <person name="Han B."/>
            <person name="Song L."/>
            <person name="Shu W."/>
        </authorList>
    </citation>
    <scope>NUCLEOTIDE SEQUENCE</scope>
    <source>
        <strain evidence="2">FACHB-1375</strain>
    </source>
</reference>
<gene>
    <name evidence="2" type="ORF">H6G03_00450</name>
</gene>
<reference evidence="2" key="1">
    <citation type="journal article" date="2015" name="ISME J.">
        <title>Draft Genome Sequence of Streptomyces incarnatus NRRL8089, which Produces the Nucleoside Antibiotic Sinefungin.</title>
        <authorList>
            <person name="Oshima K."/>
            <person name="Hattori M."/>
            <person name="Shimizu H."/>
            <person name="Fukuda K."/>
            <person name="Nemoto M."/>
            <person name="Inagaki K."/>
            <person name="Tamura T."/>
        </authorList>
    </citation>
    <scope>NUCLEOTIDE SEQUENCE</scope>
    <source>
        <strain evidence="2">FACHB-1375</strain>
    </source>
</reference>